<comment type="caution">
    <text evidence="1">The sequence shown here is derived from an EMBL/GenBank/DDBJ whole genome shotgun (WGS) entry which is preliminary data.</text>
</comment>
<evidence type="ECO:0000313" key="1">
    <source>
        <dbReference type="EMBL" id="KAJ4444925.1"/>
    </source>
</evidence>
<dbReference type="PANTHER" id="PTHR47027">
    <property type="entry name" value="REVERSE TRANSCRIPTASE DOMAIN-CONTAINING PROTEIN"/>
    <property type="match status" value="1"/>
</dbReference>
<dbReference type="PANTHER" id="PTHR47027:SF29">
    <property type="entry name" value="C2H2-TYPE DOMAIN-CONTAINING PROTEIN"/>
    <property type="match status" value="1"/>
</dbReference>
<name>A0ABQ8TEF8_PERAM</name>
<keyword evidence="2" id="KW-1185">Reference proteome</keyword>
<organism evidence="1 2">
    <name type="scientific">Periplaneta americana</name>
    <name type="common">American cockroach</name>
    <name type="synonym">Blatta americana</name>
    <dbReference type="NCBI Taxonomy" id="6978"/>
    <lineage>
        <taxon>Eukaryota</taxon>
        <taxon>Metazoa</taxon>
        <taxon>Ecdysozoa</taxon>
        <taxon>Arthropoda</taxon>
        <taxon>Hexapoda</taxon>
        <taxon>Insecta</taxon>
        <taxon>Pterygota</taxon>
        <taxon>Neoptera</taxon>
        <taxon>Polyneoptera</taxon>
        <taxon>Dictyoptera</taxon>
        <taxon>Blattodea</taxon>
        <taxon>Blattoidea</taxon>
        <taxon>Blattidae</taxon>
        <taxon>Blattinae</taxon>
        <taxon>Periplaneta</taxon>
    </lineage>
</organism>
<evidence type="ECO:0000313" key="2">
    <source>
        <dbReference type="Proteomes" id="UP001148838"/>
    </source>
</evidence>
<protein>
    <submittedName>
        <fullName evidence="1">Uncharacterized protein</fullName>
    </submittedName>
</protein>
<reference evidence="1 2" key="1">
    <citation type="journal article" date="2022" name="Allergy">
        <title>Genome assembly and annotation of Periplaneta americana reveal a comprehensive cockroach allergen profile.</title>
        <authorList>
            <person name="Wang L."/>
            <person name="Xiong Q."/>
            <person name="Saelim N."/>
            <person name="Wang L."/>
            <person name="Nong W."/>
            <person name="Wan A.T."/>
            <person name="Shi M."/>
            <person name="Liu X."/>
            <person name="Cao Q."/>
            <person name="Hui J.H.L."/>
            <person name="Sookrung N."/>
            <person name="Leung T.F."/>
            <person name="Tungtrongchitr A."/>
            <person name="Tsui S.K.W."/>
        </authorList>
    </citation>
    <scope>NUCLEOTIDE SEQUENCE [LARGE SCALE GENOMIC DNA]</scope>
    <source>
        <strain evidence="1">PWHHKU_190912</strain>
    </source>
</reference>
<sequence>MLNTFVLNEVTFEKVSRFRYLGSIVTEDNNILTEIKDKVAIGNRSLRALDKIIRTSYISKKMKVRIYKTIIKPTVTFGSETWTLPERAITILNTWERKILRKIYGPIYDKGEWRIRTNSELQKLYKDSSIVTDIKIRRLEWLGHIIRMDNNNIPKRLLDATLSGKRRAGRPKLRWLDDVQDDLVKAGIKRWRRRALEREDGAAILKEVKAKLKGLVGADYWQCVRLEAILTIGTFRVALSDGGGGGGVTTCVKRENLPALQKRLTPVQVRKLVCVRNGRQSRIIRPQQMDNQRSSQSDSVENSLKVPRIVLELNVANVPYLHSENMAILVVDKMLRKIFGAKRNEVTGEWRKLHNAELHVLHSSLNITRNIKSRRLRWEGYFARMDESRNAYRLLVMRREGKRPLGRPRRRWEDNINIDLREVGYDARDWINLAQDRGRWRIYIRAGHALINSIHMGLSTVSSELSSSLLARIASRDRLQVFFLQDSVPAHNAAVTWEYLDKECPQRRIGTN</sequence>
<gene>
    <name evidence="1" type="ORF">ANN_06724</name>
</gene>
<accession>A0ABQ8TEF8</accession>
<dbReference type="Proteomes" id="UP001148838">
    <property type="component" value="Unassembled WGS sequence"/>
</dbReference>
<proteinExistence type="predicted"/>
<dbReference type="EMBL" id="JAJSOF020000011">
    <property type="protein sequence ID" value="KAJ4444925.1"/>
    <property type="molecule type" value="Genomic_DNA"/>
</dbReference>